<evidence type="ECO:0000256" key="16">
    <source>
        <dbReference type="ARBA" id="ARBA00023128"/>
    </source>
</evidence>
<evidence type="ECO:0000256" key="20">
    <source>
        <dbReference type="ARBA" id="ARBA00065544"/>
    </source>
</evidence>
<gene>
    <name evidence="24" type="ORF">MAPG_09492</name>
</gene>
<dbReference type="InterPro" id="IPR012337">
    <property type="entry name" value="RNaseH-like_sf"/>
</dbReference>
<dbReference type="CDD" id="cd05779">
    <property type="entry name" value="DNA_polB_epsilon_exo"/>
    <property type="match status" value="1"/>
</dbReference>
<dbReference type="VEuPathDB" id="FungiDB:MAPG_09492"/>
<dbReference type="GO" id="GO:0008622">
    <property type="term" value="C:epsilon DNA polymerase complex"/>
    <property type="evidence" value="ECO:0007669"/>
    <property type="project" value="InterPro"/>
</dbReference>
<evidence type="ECO:0000256" key="11">
    <source>
        <dbReference type="ARBA" id="ARBA00022833"/>
    </source>
</evidence>
<keyword evidence="11 21" id="KW-0862">Zinc</keyword>
<dbReference type="GO" id="GO:0003677">
    <property type="term" value="F:DNA binding"/>
    <property type="evidence" value="ECO:0007669"/>
    <property type="project" value="UniProtKB-KW"/>
</dbReference>
<dbReference type="InterPro" id="IPR023211">
    <property type="entry name" value="DNA_pol_palm_dom_sf"/>
</dbReference>
<dbReference type="PANTHER" id="PTHR10670">
    <property type="entry name" value="DNA POLYMERASE EPSILON CATALYTIC SUBUNIT A"/>
    <property type="match status" value="1"/>
</dbReference>
<feature type="domain" description="DNA polymerase epsilon catalytic subunit A C-terminal" evidence="23">
    <location>
        <begin position="1371"/>
        <end position="1767"/>
    </location>
</feature>
<comment type="catalytic activity">
    <reaction evidence="18 21">
        <text>DNA(n) + a 2'-deoxyribonucleoside 5'-triphosphate = DNA(n+1) + diphosphate</text>
        <dbReference type="Rhea" id="RHEA:22508"/>
        <dbReference type="Rhea" id="RHEA-COMP:17339"/>
        <dbReference type="Rhea" id="RHEA-COMP:17340"/>
        <dbReference type="ChEBI" id="CHEBI:33019"/>
        <dbReference type="ChEBI" id="CHEBI:61560"/>
        <dbReference type="ChEBI" id="CHEBI:173112"/>
        <dbReference type="EC" id="2.7.7.7"/>
    </reaction>
</comment>
<protein>
    <recommendedName>
        <fullName evidence="21">DNA polymerase epsilon catalytic subunit</fullName>
        <ecNumber evidence="21">2.7.7.7</ecNumber>
    </recommendedName>
</protein>
<evidence type="ECO:0000256" key="14">
    <source>
        <dbReference type="ARBA" id="ARBA00023014"/>
    </source>
</evidence>
<evidence type="ECO:0000256" key="15">
    <source>
        <dbReference type="ARBA" id="ARBA00023125"/>
    </source>
</evidence>
<dbReference type="GO" id="GO:0006297">
    <property type="term" value="P:nucleotide-excision repair, DNA gap filling"/>
    <property type="evidence" value="ECO:0007669"/>
    <property type="project" value="TreeGrafter"/>
</dbReference>
<comment type="subunit">
    <text evidence="20">Heterotetramer. Consists of 4 subunits: POL2, DPB2, DPB3 and DPB4.</text>
</comment>
<reference evidence="24" key="2">
    <citation type="submission" date="2011-03" db="EMBL/GenBank/DDBJ databases">
        <title>Annotation of Magnaporthe poae ATCC 64411.</title>
        <authorList>
            <person name="Ma L.-J."/>
            <person name="Dead R."/>
            <person name="Young S.K."/>
            <person name="Zeng Q."/>
            <person name="Gargeya S."/>
            <person name="Fitzgerald M."/>
            <person name="Haas B."/>
            <person name="Abouelleil A."/>
            <person name="Alvarado L."/>
            <person name="Arachchi H.M."/>
            <person name="Berlin A."/>
            <person name="Brown A."/>
            <person name="Chapman S.B."/>
            <person name="Chen Z."/>
            <person name="Dunbar C."/>
            <person name="Freedman E."/>
            <person name="Gearin G."/>
            <person name="Gellesch M."/>
            <person name="Goldberg J."/>
            <person name="Griggs A."/>
            <person name="Gujja S."/>
            <person name="Heiman D."/>
            <person name="Howarth C."/>
            <person name="Larson L."/>
            <person name="Lui A."/>
            <person name="MacDonald P.J.P."/>
            <person name="Mehta T."/>
            <person name="Montmayeur A."/>
            <person name="Murphy C."/>
            <person name="Neiman D."/>
            <person name="Pearson M."/>
            <person name="Priest M."/>
            <person name="Roberts A."/>
            <person name="Saif S."/>
            <person name="Shea T."/>
            <person name="Shenoy N."/>
            <person name="Sisk P."/>
            <person name="Stolte C."/>
            <person name="Sykes S."/>
            <person name="Yandava C."/>
            <person name="Wortman J."/>
            <person name="Nusbaum C."/>
            <person name="Birren B."/>
        </authorList>
    </citation>
    <scope>NUCLEOTIDE SEQUENCE</scope>
    <source>
        <strain evidence="24">ATCC 64411</strain>
    </source>
</reference>
<dbReference type="SMART" id="SM00486">
    <property type="entry name" value="POLBc"/>
    <property type="match status" value="1"/>
</dbReference>
<dbReference type="InterPro" id="IPR036397">
    <property type="entry name" value="RNaseH_sf"/>
</dbReference>
<evidence type="ECO:0000256" key="18">
    <source>
        <dbReference type="ARBA" id="ARBA00049244"/>
    </source>
</evidence>
<dbReference type="Gene3D" id="3.90.1600.10">
    <property type="entry name" value="Palm domain of DNA polymerase"/>
    <property type="match status" value="1"/>
</dbReference>
<keyword evidence="13 21" id="KW-0408">Iron</keyword>
<keyword evidence="12 21" id="KW-0239">DNA-directed DNA polymerase</keyword>
<dbReference type="SUPFAM" id="SSF56672">
    <property type="entry name" value="DNA/RNA polymerases"/>
    <property type="match status" value="1"/>
</dbReference>
<dbReference type="Pfam" id="PF22634">
    <property type="entry name" value="POL2_thumb"/>
    <property type="match status" value="1"/>
</dbReference>
<dbReference type="PANTHER" id="PTHR10670:SF0">
    <property type="entry name" value="DNA POLYMERASE EPSILON CATALYTIC SUBUNIT A"/>
    <property type="match status" value="1"/>
</dbReference>
<dbReference type="GO" id="GO:0008310">
    <property type="term" value="F:single-stranded DNA 3'-5' DNA exonuclease activity"/>
    <property type="evidence" value="ECO:0007669"/>
    <property type="project" value="TreeGrafter"/>
</dbReference>
<dbReference type="Gene3D" id="1.10.132.60">
    <property type="entry name" value="DNA polymerase family B, C-terminal domain"/>
    <property type="match status" value="1"/>
</dbReference>
<dbReference type="InterPro" id="IPR055191">
    <property type="entry name" value="POL2_thumb"/>
</dbReference>
<dbReference type="GO" id="GO:0000278">
    <property type="term" value="P:mitotic cell cycle"/>
    <property type="evidence" value="ECO:0007669"/>
    <property type="project" value="TreeGrafter"/>
</dbReference>
<keyword evidence="10 21" id="KW-0863">Zinc-finger</keyword>
<dbReference type="InterPro" id="IPR043502">
    <property type="entry name" value="DNA/RNA_pol_sf"/>
</dbReference>
<evidence type="ECO:0000256" key="13">
    <source>
        <dbReference type="ARBA" id="ARBA00023004"/>
    </source>
</evidence>
<dbReference type="FunFam" id="1.10.132.60:FF:000002">
    <property type="entry name" value="DNA polymerase epsilon catalytic subunit"/>
    <property type="match status" value="1"/>
</dbReference>
<evidence type="ECO:0000256" key="12">
    <source>
        <dbReference type="ARBA" id="ARBA00022932"/>
    </source>
</evidence>
<comment type="similarity">
    <text evidence="4 21">Belongs to the DNA polymerase type-B family.</text>
</comment>
<evidence type="ECO:0000256" key="17">
    <source>
        <dbReference type="ARBA" id="ARBA00023242"/>
    </source>
</evidence>
<dbReference type="FunFam" id="3.90.1600.10:FF:000006">
    <property type="entry name" value="DNA polymerase epsilon catalytic subunit"/>
    <property type="match status" value="1"/>
</dbReference>
<dbReference type="InterPro" id="IPR006172">
    <property type="entry name" value="DNA-dir_DNA_pol_B"/>
</dbReference>
<keyword evidence="17 21" id="KW-0539">Nucleus</keyword>
<dbReference type="GO" id="GO:0006272">
    <property type="term" value="P:leading strand elongation"/>
    <property type="evidence" value="ECO:0007669"/>
    <property type="project" value="TreeGrafter"/>
</dbReference>
<dbReference type="InterPro" id="IPR042087">
    <property type="entry name" value="DNA_pol_B_thumb"/>
</dbReference>
<feature type="non-terminal residue" evidence="24">
    <location>
        <position position="1931"/>
    </location>
</feature>
<dbReference type="OrthoDB" id="10060449at2759"/>
<dbReference type="CDD" id="cd05535">
    <property type="entry name" value="POLBc_epsilon"/>
    <property type="match status" value="1"/>
</dbReference>
<dbReference type="GO" id="GO:0006287">
    <property type="term" value="P:base-excision repair, gap-filling"/>
    <property type="evidence" value="ECO:0007669"/>
    <property type="project" value="TreeGrafter"/>
</dbReference>
<dbReference type="SMART" id="SM01159">
    <property type="entry name" value="DUF1744"/>
    <property type="match status" value="1"/>
</dbReference>
<evidence type="ECO:0000256" key="2">
    <source>
        <dbReference type="ARBA" id="ARBA00004123"/>
    </source>
</evidence>
<keyword evidence="6 21" id="KW-0808">Transferase</keyword>
<sequence>MPNHLLGYRRTFLELRFHNVQDLLAARKDIFPIAEKNKKNMDAMDTYAEVAATNGDFDLFDDSREHDKRPNVSFADSSDFIVDIREYDVPYHVRVMIDMDIRVAKWYWVEAKHGVTTVVCNEDHLPMADPVVMAYDIETAKAPLKFPDATVDQIMMISYMIDGQGFLITNREIISEDIADFEYTPKPEYPGPFMIFNEPDEKSVIERFFLHIKEARPTVIATYNGDFFDWPYVDARASFNGIDMYREIGWRKDSEDQYKCNYSVHMDCFHWVNRDSYLPQGSRGLKAVTVAKLGYDPDELDPELMTPYASERPQTLAEYSVSDAVATYYLYMKYVHPFVFSLCTILPLGPDDTERKGTGTLCEMLLMVQAYQKGIVLPNKHVSAKESFWDGHLLESETYVGGHVESIEAGVFRADIPVNFAVDASACEELIRDLDAALKFSITVEEKKSMDDVTNYEEVKEQIKAKLEALRDTPNRLERPLIYHLDVASMYPNIMTTNRLQPDSMVQESDCAACDFNRPGKTCDRRLPWSWRGEYLPAKRDEYNMIRHALENEKFPGKYPNSPMRTFQELPPDEQAALTRKRLQTYSQKVYHKIHDSTIIEREAIICQRENPFYINTVRDFRDRRYDYKGKAKVWKGKTDALKSSGASASEVEAAKKMIVLFDSLQLAHKVILNSFYGYVMRKGSRWYSMEMAGVTCLTGATIIQLAKVLVERLGRPLELDTDGIWCMLPATFPENFAFKLKNGKKLAISYPCVMLNHLVHDKFTNHQYQTLVDPKTFKYETHSDNSIFFEVDGPYKAMILPTSKEEDKNLKKRYAVFNDDGSLAELKGFEVKRRGELKLIKIFQQQIFKFFLEGTTLAECYGAVAAVANRWLDVLDNKGTTLADEELMDLISENRSMSKTLEEYGSQKSTSITTAKRLADFLGEQMVKDKGLNCKFIICARPKGAPVTERAVPVAIFSADEETKRAYLKKWLKEEPQNTDPRALLDWAYYAERLGSVIQKLITIPAALQKVRNPVPRVSHPDWLQRRINAKDDKMKQKKLTDLFTSKGPLEDITNTGSQRLNDMEDMGSRLLQPKTVNSAIAASQKTSAQKRKEPEPAVPIDPWAALPKVMPNPSEDYRGFLAYQKLKWKIQKQARIRRRHLFGDRRGNAQNTSIQQTFRAQAEVTFRNTWQLLQLKMTDNPGIVAAYVLIDNRIHSVKMKVPRQVFLNLKSRDLPDVDVPGCHVEQVNHTLPNGHSSVHLFKLVVPEDVYFAEAQKFSLLFNHPSVEGVYESQVPLNMRAVLQLGNLCTIDESQSGVLGKGLDQGFDLPSLKRPVKPPPYLESAKMSYIYISHVSSGERQIFGIFSSTRDYAHVVILNKNRDSAQEMPNITKLYTDLLAKRKQEGGAGGESTWQDCFEYQERITFKTTQVTTRRKAFLEISDVVRKMRKDETTNPVMLVMQSSQRSMLLHEVPILAEFPVLPLKFDPADSALPPLGWQGVVARRLINHYLSLGAWVLHLTALARYGDVPLCNLERDDPRFLIDVAYARRLQANNVVLWWSPGPRPDHAGYEKDDVAGPLDVVQMPSVNNPGTFASVCVDIEVRNLAINTILTSSLINELEGADSVSFNPASDAAGVDGSEMLHSENAFANAGVQVLREMVKSWWAEACRGSTMADVMVQHLVRWVESPDSFLYDRALHYYVQMMSRKALQQLMSDFRRVGSQVVFASSNRLLLQTTKGEVGNAYAYSQYILKSIKSKPLFHFIDLEIREYWDYLVWYDQFNYGGKACQEVVEAESQDLDTIMHWQMATFLPLRLQPVFQEWVIEFIQLMHSHKRPSAGGLDGSTPRLTQLPIRNNEGLAEDGEGQLLLGKAFERPLKKEIANLLAAQKRELLHPELAADYDFPQLPGSHLSGLQASSAVLELVKCLMQVLSLDKNISLEARLLRKELLA</sequence>
<dbReference type="Gene3D" id="3.30.420.10">
    <property type="entry name" value="Ribonuclease H-like superfamily/Ribonuclease H"/>
    <property type="match status" value="1"/>
</dbReference>
<dbReference type="InterPro" id="IPR013697">
    <property type="entry name" value="DNA_pol_e_suA_C"/>
</dbReference>
<proteinExistence type="inferred from homology"/>
<evidence type="ECO:0000259" key="23">
    <source>
        <dbReference type="SMART" id="SM01159"/>
    </source>
</evidence>
<evidence type="ECO:0000313" key="24">
    <source>
        <dbReference type="EMBL" id="KLU90967.1"/>
    </source>
</evidence>
<evidence type="ECO:0000256" key="7">
    <source>
        <dbReference type="ARBA" id="ARBA00022695"/>
    </source>
</evidence>
<evidence type="ECO:0000256" key="3">
    <source>
        <dbReference type="ARBA" id="ARBA00004173"/>
    </source>
</evidence>
<keyword evidence="5 21" id="KW-0004">4Fe-4S</keyword>
<dbReference type="GO" id="GO:0045004">
    <property type="term" value="P:DNA replication proofreading"/>
    <property type="evidence" value="ECO:0007669"/>
    <property type="project" value="TreeGrafter"/>
</dbReference>
<keyword evidence="16" id="KW-0496">Mitochondrion</keyword>
<dbReference type="Pfam" id="PF08490">
    <property type="entry name" value="DUF1744"/>
    <property type="match status" value="1"/>
</dbReference>
<feature type="region of interest" description="Disordered" evidence="22">
    <location>
        <begin position="1082"/>
        <end position="1101"/>
    </location>
</feature>
<dbReference type="GO" id="GO:0000166">
    <property type="term" value="F:nucleotide binding"/>
    <property type="evidence" value="ECO:0007669"/>
    <property type="project" value="InterPro"/>
</dbReference>
<reference evidence="24" key="1">
    <citation type="submission" date="2010-05" db="EMBL/GenBank/DDBJ databases">
        <title>The Genome Sequence of Magnaporthe poae strain ATCC 64411.</title>
        <authorList>
            <consortium name="The Broad Institute Genome Sequencing Platform"/>
            <consortium name="Broad Institute Genome Sequencing Center for Infectious Disease"/>
            <person name="Ma L.-J."/>
            <person name="Dead R."/>
            <person name="Young S."/>
            <person name="Zeng Q."/>
            <person name="Koehrsen M."/>
            <person name="Alvarado L."/>
            <person name="Berlin A."/>
            <person name="Chapman S.B."/>
            <person name="Chen Z."/>
            <person name="Freedman E."/>
            <person name="Gellesch M."/>
            <person name="Goldberg J."/>
            <person name="Griggs A."/>
            <person name="Gujja S."/>
            <person name="Heilman E.R."/>
            <person name="Heiman D."/>
            <person name="Hepburn T."/>
            <person name="Howarth C."/>
            <person name="Jen D."/>
            <person name="Larson L."/>
            <person name="Mehta T."/>
            <person name="Neiman D."/>
            <person name="Pearson M."/>
            <person name="Roberts A."/>
            <person name="Saif S."/>
            <person name="Shea T."/>
            <person name="Shenoy N."/>
            <person name="Sisk P."/>
            <person name="Stolte C."/>
            <person name="Sykes S."/>
            <person name="Walk T."/>
            <person name="White J."/>
            <person name="Yandava C."/>
            <person name="Haas B."/>
            <person name="Nusbaum C."/>
            <person name="Birren B."/>
        </authorList>
    </citation>
    <scope>NUCLEOTIDE SEQUENCE</scope>
    <source>
        <strain evidence="24">ATCC 64411</strain>
    </source>
</reference>
<keyword evidence="14 21" id="KW-0411">Iron-sulfur</keyword>
<accession>A0A0H2U501</accession>
<keyword evidence="9 21" id="KW-0479">Metal-binding</keyword>
<dbReference type="GO" id="GO:0051539">
    <property type="term" value="F:4 iron, 4 sulfur cluster binding"/>
    <property type="evidence" value="ECO:0007669"/>
    <property type="project" value="UniProtKB-KW"/>
</dbReference>
<evidence type="ECO:0000256" key="9">
    <source>
        <dbReference type="ARBA" id="ARBA00022723"/>
    </source>
</evidence>
<organism evidence="24">
    <name type="scientific">Magnaporthiopsis poae (strain ATCC 64411 / 73-15)</name>
    <name type="common">Kentucky bluegrass fungus</name>
    <name type="synonym">Magnaporthe poae</name>
    <dbReference type="NCBI Taxonomy" id="644358"/>
    <lineage>
        <taxon>Eukaryota</taxon>
        <taxon>Fungi</taxon>
        <taxon>Dikarya</taxon>
        <taxon>Ascomycota</taxon>
        <taxon>Pezizomycotina</taxon>
        <taxon>Sordariomycetes</taxon>
        <taxon>Sordariomycetidae</taxon>
        <taxon>Magnaporthales</taxon>
        <taxon>Magnaporthaceae</taxon>
        <taxon>Magnaporthiopsis</taxon>
    </lineage>
</organism>
<dbReference type="GO" id="GO:0005739">
    <property type="term" value="C:mitochondrion"/>
    <property type="evidence" value="ECO:0007669"/>
    <property type="project" value="UniProtKB-SubCell"/>
</dbReference>
<name>A0A0H2U501_MAGP6</name>
<comment type="subcellular location">
    <subcellularLocation>
        <location evidence="3">Mitochondrion</location>
    </subcellularLocation>
    <subcellularLocation>
        <location evidence="2 21">Nucleus</location>
    </subcellularLocation>
</comment>
<dbReference type="Pfam" id="PF03104">
    <property type="entry name" value="DNA_pol_B_exo1"/>
    <property type="match status" value="1"/>
</dbReference>
<dbReference type="FunFam" id="3.30.420.10:FF:000015">
    <property type="entry name" value="DNA polymerase epsilon catalytic subunit"/>
    <property type="match status" value="1"/>
</dbReference>
<dbReference type="EC" id="2.7.7.7" evidence="21"/>
<comment type="function">
    <text evidence="19 21">DNA polymerase II participates in chromosomal DNA replication.</text>
</comment>
<keyword evidence="7 21" id="KW-0548">Nucleotidyltransferase</keyword>
<evidence type="ECO:0000256" key="4">
    <source>
        <dbReference type="ARBA" id="ARBA00005755"/>
    </source>
</evidence>
<evidence type="ECO:0000256" key="5">
    <source>
        <dbReference type="ARBA" id="ARBA00022485"/>
    </source>
</evidence>
<evidence type="ECO:0000256" key="22">
    <source>
        <dbReference type="SAM" id="MobiDB-lite"/>
    </source>
</evidence>
<keyword evidence="8 21" id="KW-0235">DNA replication</keyword>
<comment type="cofactor">
    <cofactor evidence="1 21">
        <name>[4Fe-4S] cluster</name>
        <dbReference type="ChEBI" id="CHEBI:49883"/>
    </cofactor>
</comment>
<dbReference type="FunFam" id="1.10.287.690:FF:000005">
    <property type="entry name" value="DNA polymerase epsilon catalytic subunit"/>
    <property type="match status" value="1"/>
</dbReference>
<dbReference type="GO" id="GO:0008270">
    <property type="term" value="F:zinc ion binding"/>
    <property type="evidence" value="ECO:0007669"/>
    <property type="project" value="UniProtKB-KW"/>
</dbReference>
<dbReference type="GO" id="GO:0003887">
    <property type="term" value="F:DNA-directed DNA polymerase activity"/>
    <property type="evidence" value="ECO:0007669"/>
    <property type="project" value="UniProtKB-KW"/>
</dbReference>
<keyword evidence="15 21" id="KW-0238">DNA-binding</keyword>
<dbReference type="InterPro" id="IPR006133">
    <property type="entry name" value="DNA-dir_DNA_pol_B_exonuc"/>
</dbReference>
<evidence type="ECO:0000256" key="6">
    <source>
        <dbReference type="ARBA" id="ARBA00022679"/>
    </source>
</evidence>
<evidence type="ECO:0000256" key="1">
    <source>
        <dbReference type="ARBA" id="ARBA00001966"/>
    </source>
</evidence>
<evidence type="ECO:0000256" key="19">
    <source>
        <dbReference type="ARBA" id="ARBA00057054"/>
    </source>
</evidence>
<dbReference type="SUPFAM" id="SSF53098">
    <property type="entry name" value="Ribonuclease H-like"/>
    <property type="match status" value="1"/>
</dbReference>
<evidence type="ECO:0000256" key="8">
    <source>
        <dbReference type="ARBA" id="ARBA00022705"/>
    </source>
</evidence>
<dbReference type="InterPro" id="IPR029703">
    <property type="entry name" value="POL2"/>
</dbReference>
<evidence type="ECO:0000256" key="21">
    <source>
        <dbReference type="RuleBase" id="RU365029"/>
    </source>
</evidence>
<evidence type="ECO:0000256" key="10">
    <source>
        <dbReference type="ARBA" id="ARBA00022771"/>
    </source>
</evidence>
<dbReference type="EMBL" id="GL876976">
    <property type="protein sequence ID" value="KLU90967.1"/>
    <property type="molecule type" value="Genomic_DNA"/>
</dbReference>